<gene>
    <name evidence="2" type="ORF">K1Y72_21345</name>
</gene>
<keyword evidence="3" id="KW-1185">Reference proteome</keyword>
<evidence type="ECO:0000313" key="2">
    <source>
        <dbReference type="EMBL" id="MBW8484942.1"/>
    </source>
</evidence>
<protein>
    <submittedName>
        <fullName evidence="2">Uncharacterized protein</fullName>
    </submittedName>
</protein>
<accession>A0ABS7FWY3</accession>
<proteinExistence type="predicted"/>
<dbReference type="EMBL" id="JAIBOA010000013">
    <property type="protein sequence ID" value="MBW8484942.1"/>
    <property type="molecule type" value="Genomic_DNA"/>
</dbReference>
<keyword evidence="1" id="KW-0472">Membrane</keyword>
<organism evidence="2 3">
    <name type="scientific">Actinomadura parmotrematis</name>
    <dbReference type="NCBI Taxonomy" id="2864039"/>
    <lineage>
        <taxon>Bacteria</taxon>
        <taxon>Bacillati</taxon>
        <taxon>Actinomycetota</taxon>
        <taxon>Actinomycetes</taxon>
        <taxon>Streptosporangiales</taxon>
        <taxon>Thermomonosporaceae</taxon>
        <taxon>Actinomadura</taxon>
    </lineage>
</organism>
<evidence type="ECO:0000313" key="3">
    <source>
        <dbReference type="Proteomes" id="UP000774570"/>
    </source>
</evidence>
<keyword evidence="1" id="KW-0812">Transmembrane</keyword>
<feature type="transmembrane region" description="Helical" evidence="1">
    <location>
        <begin position="75"/>
        <end position="96"/>
    </location>
</feature>
<feature type="transmembrane region" description="Helical" evidence="1">
    <location>
        <begin position="44"/>
        <end position="63"/>
    </location>
</feature>
<reference evidence="2 3" key="1">
    <citation type="submission" date="2021-07" db="EMBL/GenBank/DDBJ databases">
        <title>Actinomadura sp. PM05-2 isolated from lichen.</title>
        <authorList>
            <person name="Somphong A."/>
            <person name="Phongsopitanun W."/>
            <person name="Tanasupawat S."/>
            <person name="Peongsungnone V."/>
        </authorList>
    </citation>
    <scope>NUCLEOTIDE SEQUENCE [LARGE SCALE GENOMIC DNA]</scope>
    <source>
        <strain evidence="2 3">PM05-2</strain>
    </source>
</reference>
<keyword evidence="1" id="KW-1133">Transmembrane helix</keyword>
<feature type="transmembrane region" description="Helical" evidence="1">
    <location>
        <begin position="102"/>
        <end position="123"/>
    </location>
</feature>
<name>A0ABS7FWY3_9ACTN</name>
<sequence>MVRLLSGWAAALVVWLVGFTVVSQLAGGAEGPATLSAFDRLVRLDVPWILISALMVIVTGAFCRDRTRLARWLPSLLLMPALAILAGLAGVAAGAVDPAAGALSAAEGVGGAAIGLLVAARIAEREKEGGGYW</sequence>
<dbReference type="Proteomes" id="UP000774570">
    <property type="component" value="Unassembled WGS sequence"/>
</dbReference>
<dbReference type="RefSeq" id="WP_220168164.1">
    <property type="nucleotide sequence ID" value="NZ_JAIBOA010000013.1"/>
</dbReference>
<comment type="caution">
    <text evidence="2">The sequence shown here is derived from an EMBL/GenBank/DDBJ whole genome shotgun (WGS) entry which is preliminary data.</text>
</comment>
<evidence type="ECO:0000256" key="1">
    <source>
        <dbReference type="SAM" id="Phobius"/>
    </source>
</evidence>